<gene>
    <name evidence="1" type="ORF">P0Y53_06225</name>
</gene>
<protein>
    <submittedName>
        <fullName evidence="1">Uncharacterized protein</fullName>
    </submittedName>
</protein>
<proteinExistence type="predicted"/>
<reference evidence="1" key="1">
    <citation type="submission" date="2023-03" db="EMBL/GenBank/DDBJ databases">
        <title>Andean soil-derived lignocellulolytic bacterial consortium as a source of novel taxa and putative plastic-active enzymes.</title>
        <authorList>
            <person name="Diaz-Garcia L."/>
            <person name="Chuvochina M."/>
            <person name="Feuerriegel G."/>
            <person name="Bunk B."/>
            <person name="Sproer C."/>
            <person name="Streit W.R."/>
            <person name="Rodriguez L.M."/>
            <person name="Overmann J."/>
            <person name="Jimenez D.J."/>
        </authorList>
    </citation>
    <scope>NUCLEOTIDE SEQUENCE</scope>
    <source>
        <strain evidence="1">MAG 7</strain>
    </source>
</reference>
<evidence type="ECO:0000313" key="1">
    <source>
        <dbReference type="EMBL" id="WEK37092.1"/>
    </source>
</evidence>
<sequence length="82" mass="9702">MKTPNRDLLVLVKDDHLTEKAMENELEQLNQLLFEFETVDNFCVAHEVFDLNKYRILHDAKLIRKLIGEPELTPFVFICNKN</sequence>
<dbReference type="Proteomes" id="UP001220610">
    <property type="component" value="Chromosome"/>
</dbReference>
<dbReference type="EMBL" id="CP119311">
    <property type="protein sequence ID" value="WEK37092.1"/>
    <property type="molecule type" value="Genomic_DNA"/>
</dbReference>
<dbReference type="AlphaFoldDB" id="A0AAJ5WUY6"/>
<accession>A0AAJ5WUY6</accession>
<organism evidence="1 2">
    <name type="scientific">Candidatus Pseudobacter hemicellulosilyticus</name>
    <dbReference type="NCBI Taxonomy" id="3121375"/>
    <lineage>
        <taxon>Bacteria</taxon>
        <taxon>Pseudomonadati</taxon>
        <taxon>Bacteroidota</taxon>
        <taxon>Chitinophagia</taxon>
        <taxon>Chitinophagales</taxon>
        <taxon>Chitinophagaceae</taxon>
        <taxon>Pseudobacter</taxon>
    </lineage>
</organism>
<name>A0AAJ5WUY6_9BACT</name>
<evidence type="ECO:0000313" key="2">
    <source>
        <dbReference type="Proteomes" id="UP001220610"/>
    </source>
</evidence>